<evidence type="ECO:0000313" key="1">
    <source>
        <dbReference type="EMBL" id="KAI0032114.1"/>
    </source>
</evidence>
<evidence type="ECO:0000313" key="2">
    <source>
        <dbReference type="Proteomes" id="UP000814128"/>
    </source>
</evidence>
<reference evidence="1" key="1">
    <citation type="submission" date="2021-02" db="EMBL/GenBank/DDBJ databases">
        <authorList>
            <consortium name="DOE Joint Genome Institute"/>
            <person name="Ahrendt S."/>
            <person name="Looney B.P."/>
            <person name="Miyauchi S."/>
            <person name="Morin E."/>
            <person name="Drula E."/>
            <person name="Courty P.E."/>
            <person name="Chicoki N."/>
            <person name="Fauchery L."/>
            <person name="Kohler A."/>
            <person name="Kuo A."/>
            <person name="Labutti K."/>
            <person name="Pangilinan J."/>
            <person name="Lipzen A."/>
            <person name="Riley R."/>
            <person name="Andreopoulos W."/>
            <person name="He G."/>
            <person name="Johnson J."/>
            <person name="Barry K.W."/>
            <person name="Grigoriev I.V."/>
            <person name="Nagy L."/>
            <person name="Hibbett D."/>
            <person name="Henrissat B."/>
            <person name="Matheny P.B."/>
            <person name="Labbe J."/>
            <person name="Martin F."/>
        </authorList>
    </citation>
    <scope>NUCLEOTIDE SEQUENCE</scope>
    <source>
        <strain evidence="1">EC-137</strain>
    </source>
</reference>
<gene>
    <name evidence="1" type="ORF">K488DRAFT_78651</name>
</gene>
<keyword evidence="2" id="KW-1185">Reference proteome</keyword>
<organism evidence="1 2">
    <name type="scientific">Vararia minispora EC-137</name>
    <dbReference type="NCBI Taxonomy" id="1314806"/>
    <lineage>
        <taxon>Eukaryota</taxon>
        <taxon>Fungi</taxon>
        <taxon>Dikarya</taxon>
        <taxon>Basidiomycota</taxon>
        <taxon>Agaricomycotina</taxon>
        <taxon>Agaricomycetes</taxon>
        <taxon>Russulales</taxon>
        <taxon>Lachnocladiaceae</taxon>
        <taxon>Vararia</taxon>
    </lineage>
</organism>
<name>A0ACB8QK31_9AGAM</name>
<accession>A0ACB8QK31</accession>
<dbReference type="Proteomes" id="UP000814128">
    <property type="component" value="Unassembled WGS sequence"/>
</dbReference>
<protein>
    <submittedName>
        <fullName evidence="1">Defective in Cullin neddylation protein 1</fullName>
    </submittedName>
</protein>
<comment type="caution">
    <text evidence="1">The sequence shown here is derived from an EMBL/GenBank/DDBJ whole genome shotgun (WGS) entry which is preliminary data.</text>
</comment>
<proteinExistence type="predicted"/>
<sequence>MSDSELVRADVTPTVLVILATFIITSAVALVSSLRDAQRYIQKHKRLDAAIDAYYNDQATRKQDAGPSTTRINQLFDSYKDPDVDQIKVDGTIRLCEDLGSDPEDVALLALAYELKSPTPAEWDRKGWVDGWRALGADTLEGMRSAVNKLRGRTASDPVYFSKVYNHTFDYVRTPGARSLGLDTAIPFWTLLIPHGLSDGAIAHRPTDGDESMGVEEGWQNEYTDWWFEFLNARGSKGVSKDTWSMFLEFIRSIDRGFANYDEEAAWPSTIDDFVAFARERLGTS</sequence>
<dbReference type="EMBL" id="MU273556">
    <property type="protein sequence ID" value="KAI0032114.1"/>
    <property type="molecule type" value="Genomic_DNA"/>
</dbReference>
<reference evidence="1" key="2">
    <citation type="journal article" date="2022" name="New Phytol.">
        <title>Evolutionary transition to the ectomycorrhizal habit in the genomes of a hyperdiverse lineage of mushroom-forming fungi.</title>
        <authorList>
            <person name="Looney B."/>
            <person name="Miyauchi S."/>
            <person name="Morin E."/>
            <person name="Drula E."/>
            <person name="Courty P.E."/>
            <person name="Kohler A."/>
            <person name="Kuo A."/>
            <person name="LaButti K."/>
            <person name="Pangilinan J."/>
            <person name="Lipzen A."/>
            <person name="Riley R."/>
            <person name="Andreopoulos W."/>
            <person name="He G."/>
            <person name="Johnson J."/>
            <person name="Nolan M."/>
            <person name="Tritt A."/>
            <person name="Barry K.W."/>
            <person name="Grigoriev I.V."/>
            <person name="Nagy L.G."/>
            <person name="Hibbett D."/>
            <person name="Henrissat B."/>
            <person name="Matheny P.B."/>
            <person name="Labbe J."/>
            <person name="Martin F.M."/>
        </authorList>
    </citation>
    <scope>NUCLEOTIDE SEQUENCE</scope>
    <source>
        <strain evidence="1">EC-137</strain>
    </source>
</reference>